<reference evidence="3 4" key="1">
    <citation type="journal article" date="2011" name="EMBO J.">
        <title>Structural diversity of bacterial flagellar motors.</title>
        <authorList>
            <person name="Chen S."/>
            <person name="Beeby M."/>
            <person name="Murphy G.E."/>
            <person name="Leadbetter J.R."/>
            <person name="Hendrixson D.R."/>
            <person name="Briegel A."/>
            <person name="Li Z."/>
            <person name="Shi J."/>
            <person name="Tocheva E.I."/>
            <person name="Muller A."/>
            <person name="Dobro M.J."/>
            <person name="Jensen G.J."/>
        </authorList>
    </citation>
    <scope>NUCLEOTIDE SEQUENCE [LARGE SCALE GENOMIC DNA]</scope>
    <source>
        <strain evidence="3 4">ATCC 19624</strain>
    </source>
</reference>
<dbReference type="Pfam" id="PF01266">
    <property type="entry name" value="DAO"/>
    <property type="match status" value="1"/>
</dbReference>
<evidence type="ECO:0000259" key="2">
    <source>
        <dbReference type="Pfam" id="PF01266"/>
    </source>
</evidence>
<dbReference type="SUPFAM" id="SSF54373">
    <property type="entry name" value="FAD-linked reductases, C-terminal domain"/>
    <property type="match status" value="1"/>
</dbReference>
<dbReference type="GO" id="GO:0016491">
    <property type="term" value="F:oxidoreductase activity"/>
    <property type="evidence" value="ECO:0007669"/>
    <property type="project" value="UniProtKB-KW"/>
</dbReference>
<dbReference type="GO" id="GO:0005737">
    <property type="term" value="C:cytoplasm"/>
    <property type="evidence" value="ECO:0007669"/>
    <property type="project" value="TreeGrafter"/>
</dbReference>
<dbReference type="EMBL" id="AEGR01000095">
    <property type="protein sequence ID" value="EGI75652.1"/>
    <property type="molecule type" value="Genomic_DNA"/>
</dbReference>
<sequence length="413" mass="44836">MSPTTVIVLGAGMVGTCTALHLQQRGHAVVLVDRRGPGEETSYGNAGIIQCEAVEPYPFPRELKKLLRAAFKRGGDVNYHFSALPVIAGPLARYWHNSAPARYPAIAQAYGRLSDHAIAEHAPLIEAAGANDLVRREGYRWVFRDPATLEAALRVAERVAPEHGLRHAALTPGELARAEPALRQSLAGAIDWLDPWSVSDPGELVARYAALFLRRGGRIARGDASTLRRGVSGWAVLTDDGAFSAEHAVVALGPWSDTLLRPLGYRVPLFVKRGYHRHYTGAAGPTRALLDADRGLVIAPMKRGVRITTGAEFARRDAPSTPWQLTQAEAAARELIDLPTPVEEQPWRGARPCLPDMKPVIGPASQHRGLWFNFGHAHQGFTMGAISGRLLAEMIDGDAPRVDPSPYSPARFD</sequence>
<dbReference type="InterPro" id="IPR006076">
    <property type="entry name" value="FAD-dep_OxRdtase"/>
</dbReference>
<comment type="caution">
    <text evidence="3">The sequence shown here is derived from an EMBL/GenBank/DDBJ whole genome shotgun (WGS) entry which is preliminary data.</text>
</comment>
<dbReference type="SUPFAM" id="SSF51905">
    <property type="entry name" value="FAD/NAD(P)-binding domain"/>
    <property type="match status" value="1"/>
</dbReference>
<keyword evidence="1" id="KW-0560">Oxidoreductase</keyword>
<dbReference type="PANTHER" id="PTHR13847">
    <property type="entry name" value="SARCOSINE DEHYDROGENASE-RELATED"/>
    <property type="match status" value="1"/>
</dbReference>
<gene>
    <name evidence="3" type="ORF">HGR_15214</name>
</gene>
<dbReference type="AlphaFoldDB" id="F3KX54"/>
<dbReference type="Gene3D" id="3.30.9.10">
    <property type="entry name" value="D-Amino Acid Oxidase, subunit A, domain 2"/>
    <property type="match status" value="1"/>
</dbReference>
<dbReference type="OrthoDB" id="18526at2"/>
<name>F3KX54_9BURK</name>
<dbReference type="InterPro" id="IPR036188">
    <property type="entry name" value="FAD/NAD-bd_sf"/>
</dbReference>
<evidence type="ECO:0000313" key="4">
    <source>
        <dbReference type="Proteomes" id="UP000016368"/>
    </source>
</evidence>
<proteinExistence type="predicted"/>
<dbReference type="Gene3D" id="3.50.50.60">
    <property type="entry name" value="FAD/NAD(P)-binding domain"/>
    <property type="match status" value="2"/>
</dbReference>
<dbReference type="eggNOG" id="COG0665">
    <property type="taxonomic scope" value="Bacteria"/>
</dbReference>
<keyword evidence="4" id="KW-1185">Reference proteome</keyword>
<dbReference type="STRING" id="887062.HGR_15214"/>
<feature type="domain" description="FAD dependent oxidoreductase" evidence="2">
    <location>
        <begin position="6"/>
        <end position="394"/>
    </location>
</feature>
<evidence type="ECO:0000256" key="1">
    <source>
        <dbReference type="ARBA" id="ARBA00023002"/>
    </source>
</evidence>
<dbReference type="PANTHER" id="PTHR13847:SF289">
    <property type="entry name" value="GLYCINE OXIDASE"/>
    <property type="match status" value="1"/>
</dbReference>
<organism evidence="3 4">
    <name type="scientific">Hylemonella gracilis ATCC 19624</name>
    <dbReference type="NCBI Taxonomy" id="887062"/>
    <lineage>
        <taxon>Bacteria</taxon>
        <taxon>Pseudomonadati</taxon>
        <taxon>Pseudomonadota</taxon>
        <taxon>Betaproteobacteria</taxon>
        <taxon>Burkholderiales</taxon>
        <taxon>Comamonadaceae</taxon>
        <taxon>Hylemonella</taxon>
    </lineage>
</organism>
<accession>F3KX54</accession>
<dbReference type="Proteomes" id="UP000016368">
    <property type="component" value="Unassembled WGS sequence"/>
</dbReference>
<evidence type="ECO:0000313" key="3">
    <source>
        <dbReference type="EMBL" id="EGI75652.1"/>
    </source>
</evidence>
<dbReference type="RefSeq" id="WP_006299189.1">
    <property type="nucleotide sequence ID" value="NZ_AEGR01000095.1"/>
</dbReference>
<protein>
    <submittedName>
        <fullName evidence="3">D-amino-acid dehydrogenase</fullName>
    </submittedName>
</protein>